<reference evidence="2" key="2">
    <citation type="journal article" date="2015" name="Data Brief">
        <title>Shoot transcriptome of the giant reed, Arundo donax.</title>
        <authorList>
            <person name="Barrero R.A."/>
            <person name="Guerrero F.D."/>
            <person name="Moolhuijzen P."/>
            <person name="Goolsby J.A."/>
            <person name="Tidwell J."/>
            <person name="Bellgard S.E."/>
            <person name="Bellgard M.I."/>
        </authorList>
    </citation>
    <scope>NUCLEOTIDE SEQUENCE</scope>
    <source>
        <tissue evidence="2">Shoot tissue taken approximately 20 cm above the soil surface</tissue>
    </source>
</reference>
<proteinExistence type="predicted"/>
<name>A0A0A9ACJ2_ARUDO</name>
<sequence>MCSTARRLCSSIGRRSGSPRWKGPIDTNRGW</sequence>
<dbReference type="EMBL" id="GBRH01249049">
    <property type="protein sequence ID" value="JAD48846.1"/>
    <property type="molecule type" value="Transcribed_RNA"/>
</dbReference>
<organism evidence="2">
    <name type="scientific">Arundo donax</name>
    <name type="common">Giant reed</name>
    <name type="synonym">Donax arundinaceus</name>
    <dbReference type="NCBI Taxonomy" id="35708"/>
    <lineage>
        <taxon>Eukaryota</taxon>
        <taxon>Viridiplantae</taxon>
        <taxon>Streptophyta</taxon>
        <taxon>Embryophyta</taxon>
        <taxon>Tracheophyta</taxon>
        <taxon>Spermatophyta</taxon>
        <taxon>Magnoliopsida</taxon>
        <taxon>Liliopsida</taxon>
        <taxon>Poales</taxon>
        <taxon>Poaceae</taxon>
        <taxon>PACMAD clade</taxon>
        <taxon>Arundinoideae</taxon>
        <taxon>Arundineae</taxon>
        <taxon>Arundo</taxon>
    </lineage>
</organism>
<reference evidence="2" key="1">
    <citation type="submission" date="2014-09" db="EMBL/GenBank/DDBJ databases">
        <authorList>
            <person name="Magalhaes I.L.F."/>
            <person name="Oliveira U."/>
            <person name="Santos F.R."/>
            <person name="Vidigal T.H.D.A."/>
            <person name="Brescovit A.D."/>
            <person name="Santos A.J."/>
        </authorList>
    </citation>
    <scope>NUCLEOTIDE SEQUENCE</scope>
    <source>
        <tissue evidence="2">Shoot tissue taken approximately 20 cm above the soil surface</tissue>
    </source>
</reference>
<dbReference type="AlphaFoldDB" id="A0A0A9ACJ2"/>
<protein>
    <submittedName>
        <fullName evidence="2">Uncharacterized protein</fullName>
    </submittedName>
</protein>
<evidence type="ECO:0000313" key="2">
    <source>
        <dbReference type="EMBL" id="JAD48846.1"/>
    </source>
</evidence>
<feature type="region of interest" description="Disordered" evidence="1">
    <location>
        <begin position="1"/>
        <end position="31"/>
    </location>
</feature>
<evidence type="ECO:0000256" key="1">
    <source>
        <dbReference type="SAM" id="MobiDB-lite"/>
    </source>
</evidence>
<accession>A0A0A9ACJ2</accession>